<keyword evidence="3" id="KW-0732">Signal</keyword>
<dbReference type="InterPro" id="IPR029058">
    <property type="entry name" value="AB_hydrolase_fold"/>
</dbReference>
<dbReference type="SUPFAM" id="SSF53474">
    <property type="entry name" value="alpha/beta-Hydrolases"/>
    <property type="match status" value="1"/>
</dbReference>
<comment type="similarity">
    <text evidence="1">Belongs to the esterase D family.</text>
</comment>
<sequence length="303" mass="34807">MNVTHSFLKYSKKNKRMKPILILIVLFFTTASNSQNNNPKENSKPFVLGSIEEIHSKVLSEKRILNIYLPEEYQQNDTITYPVVYLLDGSADEDFIHVVGLFQFNSFSWINRVPKSIVVGIANVDRKRDFTYQTTIEADQKRYATAGKSANFISFLEKELQPYIEKKYKTNDSKTIIGQSLGGLLATEILLQKPNLFNKYIIISPSLWWDNGSLLRQNSVIYQENFNKKIDIYVGVGKEGLAPTEIPHVMEVDANLLTEKLKSTKSKTITVNFDYLPQEDHATITHQAIFNALRILYPMRTEK</sequence>
<evidence type="ECO:0008006" key="6">
    <source>
        <dbReference type="Google" id="ProtNLM"/>
    </source>
</evidence>
<reference evidence="4 5" key="1">
    <citation type="submission" date="2018-10" db="EMBL/GenBank/DDBJ databases">
        <title>Genomic Encyclopedia of Archaeal and Bacterial Type Strains, Phase II (KMG-II): from individual species to whole genera.</title>
        <authorList>
            <person name="Goeker M."/>
        </authorList>
    </citation>
    <scope>NUCLEOTIDE SEQUENCE [LARGE SCALE GENOMIC DNA]</scope>
    <source>
        <strain evidence="4 5">DSM 15094</strain>
    </source>
</reference>
<organism evidence="4 5">
    <name type="scientific">Flavobacterium limicola</name>
    <dbReference type="NCBI Taxonomy" id="180441"/>
    <lineage>
        <taxon>Bacteria</taxon>
        <taxon>Pseudomonadati</taxon>
        <taxon>Bacteroidota</taxon>
        <taxon>Flavobacteriia</taxon>
        <taxon>Flavobacteriales</taxon>
        <taxon>Flavobacteriaceae</taxon>
        <taxon>Flavobacterium</taxon>
    </lineage>
</organism>
<dbReference type="EMBL" id="RBXA01000002">
    <property type="protein sequence ID" value="RKS94083.1"/>
    <property type="molecule type" value="Genomic_DNA"/>
</dbReference>
<dbReference type="InterPro" id="IPR000801">
    <property type="entry name" value="Esterase-like"/>
</dbReference>
<dbReference type="Gene3D" id="3.40.50.1820">
    <property type="entry name" value="alpha/beta hydrolase"/>
    <property type="match status" value="1"/>
</dbReference>
<keyword evidence="2" id="KW-0378">Hydrolase</keyword>
<dbReference type="GO" id="GO:0016788">
    <property type="term" value="F:hydrolase activity, acting on ester bonds"/>
    <property type="evidence" value="ECO:0007669"/>
    <property type="project" value="TreeGrafter"/>
</dbReference>
<dbReference type="InterPro" id="IPR052558">
    <property type="entry name" value="Siderophore_Hydrolase_D"/>
</dbReference>
<evidence type="ECO:0000256" key="1">
    <source>
        <dbReference type="ARBA" id="ARBA00005622"/>
    </source>
</evidence>
<keyword evidence="5" id="KW-1185">Reference proteome</keyword>
<evidence type="ECO:0000313" key="5">
    <source>
        <dbReference type="Proteomes" id="UP000280091"/>
    </source>
</evidence>
<evidence type="ECO:0000256" key="2">
    <source>
        <dbReference type="ARBA" id="ARBA00022801"/>
    </source>
</evidence>
<dbReference type="Pfam" id="PF00756">
    <property type="entry name" value="Esterase"/>
    <property type="match status" value="1"/>
</dbReference>
<gene>
    <name evidence="4" type="ORF">BC952_1951</name>
</gene>
<dbReference type="Proteomes" id="UP000280091">
    <property type="component" value="Unassembled WGS sequence"/>
</dbReference>
<accession>A0A495S2P0</accession>
<evidence type="ECO:0000313" key="4">
    <source>
        <dbReference type="EMBL" id="RKS94083.1"/>
    </source>
</evidence>
<name>A0A495S2P0_9FLAO</name>
<comment type="caution">
    <text evidence="4">The sequence shown here is derived from an EMBL/GenBank/DDBJ whole genome shotgun (WGS) entry which is preliminary data.</text>
</comment>
<feature type="chain" id="PRO_5019724107" description="Alpha/beta superfamily hydrolase" evidence="3">
    <location>
        <begin position="35"/>
        <end position="303"/>
    </location>
</feature>
<dbReference type="PANTHER" id="PTHR40841:SF2">
    <property type="entry name" value="SIDEROPHORE-DEGRADING ESTERASE (EUROFUNG)"/>
    <property type="match status" value="1"/>
</dbReference>
<feature type="signal peptide" evidence="3">
    <location>
        <begin position="1"/>
        <end position="34"/>
    </location>
</feature>
<protein>
    <recommendedName>
        <fullName evidence="6">Alpha/beta superfamily hydrolase</fullName>
    </recommendedName>
</protein>
<evidence type="ECO:0000256" key="3">
    <source>
        <dbReference type="SAM" id="SignalP"/>
    </source>
</evidence>
<proteinExistence type="inferred from homology"/>
<dbReference type="AlphaFoldDB" id="A0A495S2P0"/>
<dbReference type="PANTHER" id="PTHR40841">
    <property type="entry name" value="SIDEROPHORE TRIACETYLFUSARININE C ESTERASE"/>
    <property type="match status" value="1"/>
</dbReference>